<dbReference type="OrthoDB" id="5079280at2759"/>
<gene>
    <name evidence="1" type="ORF">FZEAL_9512</name>
</gene>
<dbReference type="Proteomes" id="UP000635477">
    <property type="component" value="Unassembled WGS sequence"/>
</dbReference>
<accession>A0A8H4UAG0</accession>
<sequence length="157" mass="17843">MNQFFLYSNPYQSMHLPVYPQFGNPLALTMDYEAETKEAERKEAEKRAIFIRDCIQLADMTMPNLYAAKTAWTFVETKPTVVLVDSSVTKVAIWGKSLSGFTQCVKMSLPTLRDQLRELAESGAAWTDYLSVRFQFVPTGSAWAEDPADWMSTMSFV</sequence>
<keyword evidence="2" id="KW-1185">Reference proteome</keyword>
<proteinExistence type="predicted"/>
<evidence type="ECO:0000313" key="2">
    <source>
        <dbReference type="Proteomes" id="UP000635477"/>
    </source>
</evidence>
<dbReference type="AlphaFoldDB" id="A0A8H4UAG0"/>
<reference evidence="1" key="1">
    <citation type="journal article" date="2020" name="BMC Genomics">
        <title>Correction to: Identification and distribution of gene clusters required for synthesis of sphingolipid metabolism inhibitors in diverse species of the filamentous fungus Fusarium.</title>
        <authorList>
            <person name="Kim H.S."/>
            <person name="Lohmar J.M."/>
            <person name="Busman M."/>
            <person name="Brown D.W."/>
            <person name="Naumann T.A."/>
            <person name="Divon H.H."/>
            <person name="Lysoe E."/>
            <person name="Uhlig S."/>
            <person name="Proctor R.H."/>
        </authorList>
    </citation>
    <scope>NUCLEOTIDE SEQUENCE</scope>
    <source>
        <strain evidence="1">NRRL 22465</strain>
    </source>
</reference>
<evidence type="ECO:0000313" key="1">
    <source>
        <dbReference type="EMBL" id="KAF4972831.1"/>
    </source>
</evidence>
<name>A0A8H4UAG0_9HYPO</name>
<protein>
    <submittedName>
        <fullName evidence="1">Uncharacterized protein</fullName>
    </submittedName>
</protein>
<dbReference type="EMBL" id="JABEYC010000893">
    <property type="protein sequence ID" value="KAF4972831.1"/>
    <property type="molecule type" value="Genomic_DNA"/>
</dbReference>
<organism evidence="1 2">
    <name type="scientific">Fusarium zealandicum</name>
    <dbReference type="NCBI Taxonomy" id="1053134"/>
    <lineage>
        <taxon>Eukaryota</taxon>
        <taxon>Fungi</taxon>
        <taxon>Dikarya</taxon>
        <taxon>Ascomycota</taxon>
        <taxon>Pezizomycotina</taxon>
        <taxon>Sordariomycetes</taxon>
        <taxon>Hypocreomycetidae</taxon>
        <taxon>Hypocreales</taxon>
        <taxon>Nectriaceae</taxon>
        <taxon>Fusarium</taxon>
        <taxon>Fusarium staphyleae species complex</taxon>
    </lineage>
</organism>
<comment type="caution">
    <text evidence="1">The sequence shown here is derived from an EMBL/GenBank/DDBJ whole genome shotgun (WGS) entry which is preliminary data.</text>
</comment>
<reference evidence="1" key="2">
    <citation type="submission" date="2020-05" db="EMBL/GenBank/DDBJ databases">
        <authorList>
            <person name="Kim H.-S."/>
            <person name="Proctor R.H."/>
            <person name="Brown D.W."/>
        </authorList>
    </citation>
    <scope>NUCLEOTIDE SEQUENCE</scope>
    <source>
        <strain evidence="1">NRRL 22465</strain>
    </source>
</reference>